<proteinExistence type="predicted"/>
<evidence type="ECO:0000256" key="1">
    <source>
        <dbReference type="SAM" id="MobiDB-lite"/>
    </source>
</evidence>
<feature type="compositionally biased region" description="Polar residues" evidence="1">
    <location>
        <begin position="79"/>
        <end position="103"/>
    </location>
</feature>
<feature type="region of interest" description="Disordered" evidence="1">
    <location>
        <begin position="38"/>
        <end position="104"/>
    </location>
</feature>
<dbReference type="SMART" id="SM00233">
    <property type="entry name" value="PH"/>
    <property type="match status" value="1"/>
</dbReference>
<organism evidence="3 4">
    <name type="scientific">Paramarasmius palmivorus</name>
    <dbReference type="NCBI Taxonomy" id="297713"/>
    <lineage>
        <taxon>Eukaryota</taxon>
        <taxon>Fungi</taxon>
        <taxon>Dikarya</taxon>
        <taxon>Basidiomycota</taxon>
        <taxon>Agaricomycotina</taxon>
        <taxon>Agaricomycetes</taxon>
        <taxon>Agaricomycetidae</taxon>
        <taxon>Agaricales</taxon>
        <taxon>Marasmiineae</taxon>
        <taxon>Marasmiaceae</taxon>
        <taxon>Paramarasmius</taxon>
    </lineage>
</organism>
<reference evidence="3 4" key="1">
    <citation type="submission" date="2024-01" db="EMBL/GenBank/DDBJ databases">
        <title>A draft genome for a cacao thread blight-causing isolate of Paramarasmius palmivorus.</title>
        <authorList>
            <person name="Baruah I.K."/>
            <person name="Bukari Y."/>
            <person name="Amoako-Attah I."/>
            <person name="Meinhardt L.W."/>
            <person name="Bailey B.A."/>
            <person name="Cohen S.P."/>
        </authorList>
    </citation>
    <scope>NUCLEOTIDE SEQUENCE [LARGE SCALE GENOMIC DNA]</scope>
    <source>
        <strain evidence="3 4">GH-12</strain>
    </source>
</reference>
<evidence type="ECO:0000259" key="2">
    <source>
        <dbReference type="SMART" id="SM00233"/>
    </source>
</evidence>
<dbReference type="InterPro" id="IPR001849">
    <property type="entry name" value="PH_domain"/>
</dbReference>
<feature type="domain" description="PH" evidence="2">
    <location>
        <begin position="315"/>
        <end position="420"/>
    </location>
</feature>
<dbReference type="AlphaFoldDB" id="A0AAW0DYC0"/>
<dbReference type="SUPFAM" id="SSF50729">
    <property type="entry name" value="PH domain-like"/>
    <property type="match status" value="1"/>
</dbReference>
<dbReference type="EMBL" id="JAYKXP010000007">
    <property type="protein sequence ID" value="KAK7056172.1"/>
    <property type="molecule type" value="Genomic_DNA"/>
</dbReference>
<feature type="compositionally biased region" description="Basic and acidic residues" evidence="1">
    <location>
        <begin position="44"/>
        <end position="59"/>
    </location>
</feature>
<dbReference type="Proteomes" id="UP001383192">
    <property type="component" value="Unassembled WGS sequence"/>
</dbReference>
<evidence type="ECO:0000313" key="4">
    <source>
        <dbReference type="Proteomes" id="UP001383192"/>
    </source>
</evidence>
<protein>
    <recommendedName>
        <fullName evidence="2">PH domain-containing protein</fullName>
    </recommendedName>
</protein>
<evidence type="ECO:0000313" key="3">
    <source>
        <dbReference type="EMBL" id="KAK7056172.1"/>
    </source>
</evidence>
<comment type="caution">
    <text evidence="3">The sequence shown here is derived from an EMBL/GenBank/DDBJ whole genome shotgun (WGS) entry which is preliminary data.</text>
</comment>
<sequence>MPGRIRRSFTETYAPNHAVNLPPVPVAKSASMITGLGSSLLRRIQKDKEVPTPVPKDDTTPPPPPPKDKGKFGLPSHPRSVSTPKSYTQLHHSLPQTIPSQRKVSAPPEFLSDFAVISGSFSSDEVVVEKPMKQATSAKVPDSKTLPLDRKWVSPEITSYTFIPDPNERARRRQLIQEQRKREEEEAIQEEAERQRRLKLEKEALLRQEEEEERQRRASLDEELQRARNERRLKEEREREEDKKKKQEIENRKRADRERRLEEHRRLEEWRREQAKRAMEEENKELGTKKHEEAERRAKIRKMVSEVENDVHEGQLVAGWVTLQISESLVWRRRYFKLIGNTMFFYRSINDIDQVLDELDLQDKVVAIKEWYQGFEELKAIPHSFAIEFKDGRQHWAFFTDSDPEKDKLLGILHFAAGLHV</sequence>
<feature type="compositionally biased region" description="Basic and acidic residues" evidence="1">
    <location>
        <begin position="191"/>
        <end position="255"/>
    </location>
</feature>
<dbReference type="Gene3D" id="2.30.29.30">
    <property type="entry name" value="Pleckstrin-homology domain (PH domain)/Phosphotyrosine-binding domain (PTB)"/>
    <property type="match status" value="1"/>
</dbReference>
<dbReference type="InterPro" id="IPR011993">
    <property type="entry name" value="PH-like_dom_sf"/>
</dbReference>
<name>A0AAW0DYC0_9AGAR</name>
<feature type="region of interest" description="Disordered" evidence="1">
    <location>
        <begin position="161"/>
        <end position="255"/>
    </location>
</feature>
<accession>A0AAW0DYC0</accession>
<keyword evidence="4" id="KW-1185">Reference proteome</keyword>
<gene>
    <name evidence="3" type="ORF">VNI00_002724</name>
</gene>